<accession>A0A1B9FUD5</accession>
<evidence type="ECO:0000313" key="2">
    <source>
        <dbReference type="EMBL" id="OCF22380.1"/>
    </source>
</evidence>
<dbReference type="KEGG" id="kbi:30212426"/>
<feature type="compositionally biased region" description="Basic and acidic residues" evidence="1">
    <location>
        <begin position="176"/>
        <end position="197"/>
    </location>
</feature>
<proteinExistence type="predicted"/>
<reference evidence="2" key="3">
    <citation type="submission" date="2014-01" db="EMBL/GenBank/DDBJ databases">
        <title>Evolution of pathogenesis and genome organization in the Tremellales.</title>
        <authorList>
            <person name="Cuomo C."/>
            <person name="Litvintseva A."/>
            <person name="Heitman J."/>
            <person name="Chen Y."/>
            <person name="Sun S."/>
            <person name="Springer D."/>
            <person name="Dromer F."/>
            <person name="Young S."/>
            <person name="Zeng Q."/>
            <person name="Chapman S."/>
            <person name="Gujja S."/>
            <person name="Saif S."/>
            <person name="Birren B."/>
        </authorList>
    </citation>
    <scope>NUCLEOTIDE SEQUENCE</scope>
    <source>
        <strain evidence="2">CBS 10118</strain>
    </source>
</reference>
<dbReference type="GeneID" id="30212426"/>
<organism evidence="2">
    <name type="scientific">Kwoniella bestiolae CBS 10118</name>
    <dbReference type="NCBI Taxonomy" id="1296100"/>
    <lineage>
        <taxon>Eukaryota</taxon>
        <taxon>Fungi</taxon>
        <taxon>Dikarya</taxon>
        <taxon>Basidiomycota</taxon>
        <taxon>Agaricomycotina</taxon>
        <taxon>Tremellomycetes</taxon>
        <taxon>Tremellales</taxon>
        <taxon>Cryptococcaceae</taxon>
        <taxon>Kwoniella</taxon>
    </lineage>
</organism>
<reference evidence="3" key="4">
    <citation type="submission" date="2024-02" db="EMBL/GenBank/DDBJ databases">
        <title>Comparative genomics of Cryptococcus and Kwoniella reveals pathogenesis evolution and contrasting modes of karyotype evolution via chromosome fusion or intercentromeric recombination.</title>
        <authorList>
            <person name="Coelho M.A."/>
            <person name="David-Palma M."/>
            <person name="Shea T."/>
            <person name="Bowers K."/>
            <person name="McGinley-Smith S."/>
            <person name="Mohammad A.W."/>
            <person name="Gnirke A."/>
            <person name="Yurkov A.M."/>
            <person name="Nowrousian M."/>
            <person name="Sun S."/>
            <person name="Cuomo C.A."/>
            <person name="Heitman J."/>
        </authorList>
    </citation>
    <scope>NUCLEOTIDE SEQUENCE</scope>
    <source>
        <strain evidence="3">CBS 10118</strain>
    </source>
</reference>
<dbReference type="EMBL" id="CP144548">
    <property type="protein sequence ID" value="WVW86835.1"/>
    <property type="molecule type" value="Genomic_DNA"/>
</dbReference>
<evidence type="ECO:0000313" key="3">
    <source>
        <dbReference type="EMBL" id="WVW86835.1"/>
    </source>
</evidence>
<dbReference type="Proteomes" id="UP000092730">
    <property type="component" value="Chromosome 8"/>
</dbReference>
<reference evidence="2" key="1">
    <citation type="submission" date="2013-07" db="EMBL/GenBank/DDBJ databases">
        <title>The Genome Sequence of Cryptococcus bestiolae CBS10118.</title>
        <authorList>
            <consortium name="The Broad Institute Genome Sequencing Platform"/>
            <person name="Cuomo C."/>
            <person name="Litvintseva A."/>
            <person name="Chen Y."/>
            <person name="Heitman J."/>
            <person name="Sun S."/>
            <person name="Springer D."/>
            <person name="Dromer F."/>
            <person name="Young S.K."/>
            <person name="Zeng Q."/>
            <person name="Gargeya S."/>
            <person name="Fitzgerald M."/>
            <person name="Abouelleil A."/>
            <person name="Alvarado L."/>
            <person name="Berlin A.M."/>
            <person name="Chapman S.B."/>
            <person name="Dewar J."/>
            <person name="Goldberg J."/>
            <person name="Griggs A."/>
            <person name="Gujja S."/>
            <person name="Hansen M."/>
            <person name="Howarth C."/>
            <person name="Imamovic A."/>
            <person name="Larimer J."/>
            <person name="McCowan C."/>
            <person name="Murphy C."/>
            <person name="Pearson M."/>
            <person name="Priest M."/>
            <person name="Roberts A."/>
            <person name="Saif S."/>
            <person name="Shea T."/>
            <person name="Sykes S."/>
            <person name="Wortman J."/>
            <person name="Nusbaum C."/>
            <person name="Birren B."/>
        </authorList>
    </citation>
    <scope>NUCLEOTIDE SEQUENCE [LARGE SCALE GENOMIC DNA]</scope>
    <source>
        <strain evidence="2">CBS 10118</strain>
    </source>
</reference>
<reference evidence="3" key="2">
    <citation type="submission" date="2013-07" db="EMBL/GenBank/DDBJ databases">
        <authorList>
            <consortium name="The Broad Institute Genome Sequencing Platform"/>
            <person name="Cuomo C."/>
            <person name="Litvintseva A."/>
            <person name="Chen Y."/>
            <person name="Heitman J."/>
            <person name="Sun S."/>
            <person name="Springer D."/>
            <person name="Dromer F."/>
            <person name="Young S.K."/>
            <person name="Zeng Q."/>
            <person name="Gargeya S."/>
            <person name="Fitzgerald M."/>
            <person name="Abouelleil A."/>
            <person name="Alvarado L."/>
            <person name="Berlin A.M."/>
            <person name="Chapman S.B."/>
            <person name="Dewar J."/>
            <person name="Goldberg J."/>
            <person name="Griggs A."/>
            <person name="Gujja S."/>
            <person name="Hansen M."/>
            <person name="Howarth C."/>
            <person name="Imamovic A."/>
            <person name="Larimer J."/>
            <person name="McCowan C."/>
            <person name="Murphy C."/>
            <person name="Pearson M."/>
            <person name="Priest M."/>
            <person name="Roberts A."/>
            <person name="Saif S."/>
            <person name="Shea T."/>
            <person name="Sykes S."/>
            <person name="Wortman J."/>
            <person name="Nusbaum C."/>
            <person name="Birren B."/>
        </authorList>
    </citation>
    <scope>NUCLEOTIDE SEQUENCE</scope>
    <source>
        <strain evidence="3">CBS 10118</strain>
    </source>
</reference>
<dbReference type="AlphaFoldDB" id="A0A1B9FUD5"/>
<name>A0A1B9FUD5_9TREE</name>
<dbReference type="EMBL" id="KI894025">
    <property type="protein sequence ID" value="OCF22380.1"/>
    <property type="molecule type" value="Genomic_DNA"/>
</dbReference>
<protein>
    <submittedName>
        <fullName evidence="2">Uncharacterized protein</fullName>
    </submittedName>
</protein>
<feature type="region of interest" description="Disordered" evidence="1">
    <location>
        <begin position="176"/>
        <end position="228"/>
    </location>
</feature>
<evidence type="ECO:0000313" key="4">
    <source>
        <dbReference type="Proteomes" id="UP000092730"/>
    </source>
</evidence>
<feature type="compositionally biased region" description="Basic residues" evidence="1">
    <location>
        <begin position="219"/>
        <end position="228"/>
    </location>
</feature>
<evidence type="ECO:0000256" key="1">
    <source>
        <dbReference type="SAM" id="MobiDB-lite"/>
    </source>
</evidence>
<keyword evidence="4" id="KW-1185">Reference proteome</keyword>
<dbReference type="VEuPathDB" id="FungiDB:I302_08027"/>
<gene>
    <name evidence="2" type="ORF">I302_08027</name>
    <name evidence="3" type="ORF">I302_108890</name>
</gene>
<sequence>MRDGAPVSSHDLPTDKLTEGSCAVDIFACLPPNLDLSDRSARREFFKTATDNQKRALNVAAIRRLTGSVKAIGDIYAQMSDTLKKYINYTSSIASVRAGGPITYKVEINGKTHPDDMPEQYTNLSTFDDIMSLPPHHLDQWLSFHDQSHPQDDSRMYKAKLLFVARGGTMNDSVRRYEREEQEQEAKARAKLTEAKKGGGGKKRKSDVDAVDTGLDGRRRSKRRTQTP</sequence>
<dbReference type="RefSeq" id="XP_019043450.1">
    <property type="nucleotide sequence ID" value="XM_019194614.1"/>
</dbReference>